<feature type="region of interest" description="Disordered" evidence="1">
    <location>
        <begin position="56"/>
        <end position="82"/>
    </location>
</feature>
<name>A0A5B7HIL3_PORTR</name>
<keyword evidence="3" id="KW-1185">Reference proteome</keyword>
<evidence type="ECO:0000313" key="2">
    <source>
        <dbReference type="EMBL" id="MPC72661.1"/>
    </source>
</evidence>
<dbReference type="AlphaFoldDB" id="A0A5B7HIL3"/>
<dbReference type="Proteomes" id="UP000324222">
    <property type="component" value="Unassembled WGS sequence"/>
</dbReference>
<comment type="caution">
    <text evidence="2">The sequence shown here is derived from an EMBL/GenBank/DDBJ whole genome shotgun (WGS) entry which is preliminary data.</text>
</comment>
<reference evidence="2 3" key="1">
    <citation type="submission" date="2019-05" db="EMBL/GenBank/DDBJ databases">
        <title>Another draft genome of Portunus trituberculatus and its Hox gene families provides insights of decapod evolution.</title>
        <authorList>
            <person name="Jeong J.-H."/>
            <person name="Song I."/>
            <person name="Kim S."/>
            <person name="Choi T."/>
            <person name="Kim D."/>
            <person name="Ryu S."/>
            <person name="Kim W."/>
        </authorList>
    </citation>
    <scope>NUCLEOTIDE SEQUENCE [LARGE SCALE GENOMIC DNA]</scope>
    <source>
        <tissue evidence="2">Muscle</tissue>
    </source>
</reference>
<accession>A0A5B7HIL3</accession>
<proteinExistence type="predicted"/>
<evidence type="ECO:0000256" key="1">
    <source>
        <dbReference type="SAM" id="MobiDB-lite"/>
    </source>
</evidence>
<dbReference type="EMBL" id="VSRR010035145">
    <property type="protein sequence ID" value="MPC72661.1"/>
    <property type="molecule type" value="Genomic_DNA"/>
</dbReference>
<sequence length="111" mass="12130">MRGETLFYSALVGSEGRTWTRQHCGTHGGPGRHGVAGLALARLICIATKRLLPTTATPARLGRGGEGREERRRKYPMKLRSQSQAVSQIRRRAALYRAAVGGDPRAWLGCC</sequence>
<feature type="compositionally biased region" description="Basic and acidic residues" evidence="1">
    <location>
        <begin position="63"/>
        <end position="72"/>
    </location>
</feature>
<evidence type="ECO:0000313" key="3">
    <source>
        <dbReference type="Proteomes" id="UP000324222"/>
    </source>
</evidence>
<protein>
    <submittedName>
        <fullName evidence="2">Uncharacterized protein</fullName>
    </submittedName>
</protein>
<organism evidence="2 3">
    <name type="scientific">Portunus trituberculatus</name>
    <name type="common">Swimming crab</name>
    <name type="synonym">Neptunus trituberculatus</name>
    <dbReference type="NCBI Taxonomy" id="210409"/>
    <lineage>
        <taxon>Eukaryota</taxon>
        <taxon>Metazoa</taxon>
        <taxon>Ecdysozoa</taxon>
        <taxon>Arthropoda</taxon>
        <taxon>Crustacea</taxon>
        <taxon>Multicrustacea</taxon>
        <taxon>Malacostraca</taxon>
        <taxon>Eumalacostraca</taxon>
        <taxon>Eucarida</taxon>
        <taxon>Decapoda</taxon>
        <taxon>Pleocyemata</taxon>
        <taxon>Brachyura</taxon>
        <taxon>Eubrachyura</taxon>
        <taxon>Portunoidea</taxon>
        <taxon>Portunidae</taxon>
        <taxon>Portuninae</taxon>
        <taxon>Portunus</taxon>
    </lineage>
</organism>
<gene>
    <name evidence="2" type="ORF">E2C01_066973</name>
</gene>